<reference evidence="1" key="2">
    <citation type="submission" date="2020-09" db="EMBL/GenBank/DDBJ databases">
        <authorList>
            <person name="Sun Q."/>
            <person name="Zhou Y."/>
        </authorList>
    </citation>
    <scope>NUCLEOTIDE SEQUENCE</scope>
    <source>
        <strain evidence="1">CGMCC 1.15533</strain>
    </source>
</reference>
<comment type="caution">
    <text evidence="1">The sequence shown here is derived from an EMBL/GenBank/DDBJ whole genome shotgun (WGS) entry which is preliminary data.</text>
</comment>
<reference evidence="1" key="1">
    <citation type="journal article" date="2014" name="Int. J. Syst. Evol. Microbiol.">
        <title>Complete genome sequence of Corynebacterium casei LMG S-19264T (=DSM 44701T), isolated from a smear-ripened cheese.</title>
        <authorList>
            <consortium name="US DOE Joint Genome Institute (JGI-PGF)"/>
            <person name="Walter F."/>
            <person name="Albersmeier A."/>
            <person name="Kalinowski J."/>
            <person name="Ruckert C."/>
        </authorList>
    </citation>
    <scope>NUCLEOTIDE SEQUENCE</scope>
    <source>
        <strain evidence="1">CGMCC 1.15533</strain>
    </source>
</reference>
<proteinExistence type="predicted"/>
<dbReference type="Proteomes" id="UP000660801">
    <property type="component" value="Unassembled WGS sequence"/>
</dbReference>
<dbReference type="RefSeq" id="WP_223245856.1">
    <property type="nucleotide sequence ID" value="NZ_BMJN01000063.1"/>
</dbReference>
<protein>
    <recommendedName>
        <fullName evidence="3">ArpU family transcriptional regulator</fullName>
    </recommendedName>
</protein>
<keyword evidence="2" id="KW-1185">Reference proteome</keyword>
<dbReference type="EMBL" id="BMJN01000063">
    <property type="protein sequence ID" value="GGE38257.1"/>
    <property type="molecule type" value="Genomic_DNA"/>
</dbReference>
<gene>
    <name evidence="1" type="ORF">GCM10011510_19550</name>
</gene>
<evidence type="ECO:0000313" key="2">
    <source>
        <dbReference type="Proteomes" id="UP000660801"/>
    </source>
</evidence>
<name>A0A917EGY5_9STRE</name>
<evidence type="ECO:0008006" key="3">
    <source>
        <dbReference type="Google" id="ProtNLM"/>
    </source>
</evidence>
<organism evidence="1 2">
    <name type="scientific">Streptococcus himalayensis</name>
    <dbReference type="NCBI Taxonomy" id="1888195"/>
    <lineage>
        <taxon>Bacteria</taxon>
        <taxon>Bacillati</taxon>
        <taxon>Bacillota</taxon>
        <taxon>Bacilli</taxon>
        <taxon>Lactobacillales</taxon>
        <taxon>Streptococcaceae</taxon>
        <taxon>Streptococcus</taxon>
    </lineage>
</organism>
<sequence>MKQIRAYANRKLKEFRRWQRIARDGNVVYSDDYILQAENGDFQPVERLEMNQETARQELNAIKSAINSISDIRLRQLLILNCLECMTVEQVRLKIKSKYKPFEPIKEGQYHNLKNLALLAFAKQYRNGVLETLPD</sequence>
<accession>A0A917EGY5</accession>
<dbReference type="AlphaFoldDB" id="A0A917EGY5"/>
<evidence type="ECO:0000313" key="1">
    <source>
        <dbReference type="EMBL" id="GGE38257.1"/>
    </source>
</evidence>